<dbReference type="Proteomes" id="UP000241912">
    <property type="component" value="Unassembled WGS sequence"/>
</dbReference>
<dbReference type="AlphaFoldDB" id="A0A2P7NTY9"/>
<protein>
    <recommendedName>
        <fullName evidence="4">PEP-CTERM protein-sorting domain-containing protein</fullName>
    </recommendedName>
</protein>
<sequence length="187" mass="21052">MKSSIFVSSLVFLCLSLFLSFSAFAADPFYQFTVAKNGHVYATVEPSSASYENHMYAVINGVKSGVFLNNHSPVGTVVDFGKYHKGDHIQFRMDVMDTGDTWWSNPAKNSDHLQHMRVEFDFKGLHLHTGFEDIRGLGDSDYNDMVGYWKNVHVSAVPEPETYLMMLFGLLIVVYAVKSGKFNQKSS</sequence>
<accession>A0A2P7NTY9</accession>
<reference evidence="2 3" key="1">
    <citation type="submission" date="2018-03" db="EMBL/GenBank/DDBJ databases">
        <title>Draft genome of Nitrosomonas supralitoralis APG5.</title>
        <authorList>
            <person name="Urakawa H."/>
            <person name="Lopez J.V."/>
        </authorList>
    </citation>
    <scope>NUCLEOTIDE SEQUENCE [LARGE SCALE GENOMIC DNA]</scope>
    <source>
        <strain evidence="2 3">APG5</strain>
    </source>
</reference>
<dbReference type="OrthoDB" id="122203at2"/>
<keyword evidence="3" id="KW-1185">Reference proteome</keyword>
<evidence type="ECO:0008006" key="4">
    <source>
        <dbReference type="Google" id="ProtNLM"/>
    </source>
</evidence>
<proteinExistence type="predicted"/>
<feature type="signal peptide" evidence="1">
    <location>
        <begin position="1"/>
        <end position="25"/>
    </location>
</feature>
<feature type="chain" id="PRO_5015111982" description="PEP-CTERM protein-sorting domain-containing protein" evidence="1">
    <location>
        <begin position="26"/>
        <end position="187"/>
    </location>
</feature>
<evidence type="ECO:0000313" key="2">
    <source>
        <dbReference type="EMBL" id="PSJ16898.1"/>
    </source>
</evidence>
<dbReference type="RefSeq" id="WP_106707334.1">
    <property type="nucleotide sequence ID" value="NZ_PXXU01000033.1"/>
</dbReference>
<keyword evidence="1" id="KW-0732">Signal</keyword>
<name>A0A2P7NTY9_9PROT</name>
<gene>
    <name evidence="2" type="ORF">C7H79_11080</name>
</gene>
<evidence type="ECO:0000256" key="1">
    <source>
        <dbReference type="SAM" id="SignalP"/>
    </source>
</evidence>
<evidence type="ECO:0000313" key="3">
    <source>
        <dbReference type="Proteomes" id="UP000241912"/>
    </source>
</evidence>
<comment type="caution">
    <text evidence="2">The sequence shown here is derived from an EMBL/GenBank/DDBJ whole genome shotgun (WGS) entry which is preliminary data.</text>
</comment>
<organism evidence="2 3">
    <name type="scientific">Nitrosomonas supralitoralis</name>
    <dbReference type="NCBI Taxonomy" id="2116706"/>
    <lineage>
        <taxon>Bacteria</taxon>
        <taxon>Pseudomonadati</taxon>
        <taxon>Pseudomonadota</taxon>
        <taxon>Betaproteobacteria</taxon>
        <taxon>Nitrosomonadales</taxon>
        <taxon>Nitrosomonadaceae</taxon>
        <taxon>Nitrosomonas</taxon>
    </lineage>
</organism>
<dbReference type="EMBL" id="PXXU01000033">
    <property type="protein sequence ID" value="PSJ16898.1"/>
    <property type="molecule type" value="Genomic_DNA"/>
</dbReference>